<dbReference type="Gene3D" id="2.40.160.20">
    <property type="match status" value="1"/>
</dbReference>
<feature type="domain" description="Outer membrane protein beta-barrel" evidence="3">
    <location>
        <begin position="8"/>
        <end position="188"/>
    </location>
</feature>
<feature type="chain" id="PRO_5012263409" description="Outer membrane protein beta-barrel domain-containing protein" evidence="2">
    <location>
        <begin position="21"/>
        <end position="188"/>
    </location>
</feature>
<evidence type="ECO:0000313" key="4">
    <source>
        <dbReference type="EMBL" id="SMX32259.1"/>
    </source>
</evidence>
<dbReference type="SUPFAM" id="SSF56925">
    <property type="entry name" value="OMPA-like"/>
    <property type="match status" value="1"/>
</dbReference>
<dbReference type="RefSeq" id="WP_093995106.1">
    <property type="nucleotide sequence ID" value="NZ_FXYD01000001.1"/>
</dbReference>
<dbReference type="InterPro" id="IPR011250">
    <property type="entry name" value="OMP/PagP_B-barrel"/>
</dbReference>
<evidence type="ECO:0000259" key="3">
    <source>
        <dbReference type="Pfam" id="PF13505"/>
    </source>
</evidence>
<organism evidence="4 5">
    <name type="scientific">Octadecabacter ascidiaceicola</name>
    <dbReference type="NCBI Taxonomy" id="1655543"/>
    <lineage>
        <taxon>Bacteria</taxon>
        <taxon>Pseudomonadati</taxon>
        <taxon>Pseudomonadota</taxon>
        <taxon>Alphaproteobacteria</taxon>
        <taxon>Rhodobacterales</taxon>
        <taxon>Roseobacteraceae</taxon>
        <taxon>Octadecabacter</taxon>
    </lineage>
</organism>
<keyword evidence="5" id="KW-1185">Reference proteome</keyword>
<protein>
    <recommendedName>
        <fullName evidence="3">Outer membrane protein beta-barrel domain-containing protein</fullName>
    </recommendedName>
</protein>
<dbReference type="OrthoDB" id="7846502at2"/>
<sequence length="188" mass="20069">MFKFLAPIAAIGLCAGMASAQSYEIYTGATFGGQDLNYGPTPPSSPNLQSMDSGIPFGAAAYWNVPGPFEVGVDMMYTNQDYSTWGPGSSLESLSLMANGRYVQNYNGIDLYAGLGVGGIKLDYSDPNPALSGTDTIAGWQAQIGARYTLGSYTVFTEVKYQEGFDEGLIQTESVEYNSTSAIVGFRF</sequence>
<name>A0A238JNK9_9RHOB</name>
<gene>
    <name evidence="4" type="ORF">OCA8868_00685</name>
</gene>
<reference evidence="5" key="1">
    <citation type="submission" date="2017-05" db="EMBL/GenBank/DDBJ databases">
        <authorList>
            <person name="Rodrigo-Torres L."/>
            <person name="Arahal R. D."/>
            <person name="Lucena T."/>
        </authorList>
    </citation>
    <scope>NUCLEOTIDE SEQUENCE [LARGE SCALE GENOMIC DNA]</scope>
    <source>
        <strain evidence="5">CECT 8868</strain>
    </source>
</reference>
<feature type="signal peptide" evidence="2">
    <location>
        <begin position="1"/>
        <end position="20"/>
    </location>
</feature>
<evidence type="ECO:0000256" key="1">
    <source>
        <dbReference type="ARBA" id="ARBA00022729"/>
    </source>
</evidence>
<accession>A0A238JNK9</accession>
<evidence type="ECO:0000256" key="2">
    <source>
        <dbReference type="SAM" id="SignalP"/>
    </source>
</evidence>
<dbReference type="InterPro" id="IPR027385">
    <property type="entry name" value="Beta-barrel_OMP"/>
</dbReference>
<evidence type="ECO:0000313" key="5">
    <source>
        <dbReference type="Proteomes" id="UP000203464"/>
    </source>
</evidence>
<dbReference type="Proteomes" id="UP000203464">
    <property type="component" value="Unassembled WGS sequence"/>
</dbReference>
<dbReference type="EMBL" id="FXYD01000001">
    <property type="protein sequence ID" value="SMX32259.1"/>
    <property type="molecule type" value="Genomic_DNA"/>
</dbReference>
<dbReference type="Pfam" id="PF13505">
    <property type="entry name" value="OMP_b-brl"/>
    <property type="match status" value="1"/>
</dbReference>
<keyword evidence="1 2" id="KW-0732">Signal</keyword>
<dbReference type="AlphaFoldDB" id="A0A238JNK9"/>
<proteinExistence type="predicted"/>